<evidence type="ECO:0000313" key="2">
    <source>
        <dbReference type="EMBL" id="GMF18395.1"/>
    </source>
</evidence>
<reference evidence="2" key="1">
    <citation type="submission" date="2023-04" db="EMBL/GenBank/DDBJ databases">
        <title>Phytophthora fragariaefolia NBRC 109709.</title>
        <authorList>
            <person name="Ichikawa N."/>
            <person name="Sato H."/>
            <person name="Tonouchi N."/>
        </authorList>
    </citation>
    <scope>NUCLEOTIDE SEQUENCE</scope>
    <source>
        <strain evidence="2">NBRC 109709</strain>
    </source>
</reference>
<dbReference type="Proteomes" id="UP001165121">
    <property type="component" value="Unassembled WGS sequence"/>
</dbReference>
<feature type="compositionally biased region" description="Basic residues" evidence="1">
    <location>
        <begin position="1"/>
        <end position="15"/>
    </location>
</feature>
<feature type="region of interest" description="Disordered" evidence="1">
    <location>
        <begin position="1"/>
        <end position="23"/>
    </location>
</feature>
<comment type="caution">
    <text evidence="2">The sequence shown here is derived from an EMBL/GenBank/DDBJ whole genome shotgun (WGS) entry which is preliminary data.</text>
</comment>
<dbReference type="OrthoDB" id="95087at2759"/>
<evidence type="ECO:0000256" key="1">
    <source>
        <dbReference type="SAM" id="MobiDB-lite"/>
    </source>
</evidence>
<evidence type="ECO:0000313" key="3">
    <source>
        <dbReference type="Proteomes" id="UP001165121"/>
    </source>
</evidence>
<proteinExistence type="predicted"/>
<protein>
    <submittedName>
        <fullName evidence="2">Unnamed protein product</fullName>
    </submittedName>
</protein>
<organism evidence="2 3">
    <name type="scientific">Phytophthora fragariaefolia</name>
    <dbReference type="NCBI Taxonomy" id="1490495"/>
    <lineage>
        <taxon>Eukaryota</taxon>
        <taxon>Sar</taxon>
        <taxon>Stramenopiles</taxon>
        <taxon>Oomycota</taxon>
        <taxon>Peronosporomycetes</taxon>
        <taxon>Peronosporales</taxon>
        <taxon>Peronosporaceae</taxon>
        <taxon>Phytophthora</taxon>
    </lineage>
</organism>
<dbReference type="AlphaFoldDB" id="A0A9W6TRS2"/>
<keyword evidence="3" id="KW-1185">Reference proteome</keyword>
<sequence length="151" mass="17299">MAKQHQATKKTRRAREHNDTVGRLERLAVPVGERSDPPEVGYLTSDPTYRPLFEAGNQVWLDMERLELPDKARYQGCPVVHVPIPKPVRDDNRRSTAELVEGLGEDDRFEFNEGLQPEDSWEPEAGDDVYVVEAILDNRWSISTGTERTQR</sequence>
<dbReference type="EMBL" id="BSXT01000128">
    <property type="protein sequence ID" value="GMF18395.1"/>
    <property type="molecule type" value="Genomic_DNA"/>
</dbReference>
<accession>A0A9W6TRS2</accession>
<gene>
    <name evidence="2" type="ORF">Pfra01_000159600</name>
</gene>
<name>A0A9W6TRS2_9STRA</name>